<dbReference type="EMBL" id="CM000843">
    <property type="protein sequence ID" value="KRH33648.1"/>
    <property type="molecule type" value="Genomic_DNA"/>
</dbReference>
<accession>K7LJA0</accession>
<keyword evidence="3" id="KW-1185">Reference proteome</keyword>
<dbReference type="Proteomes" id="UP000008827">
    <property type="component" value="Chromosome 10"/>
</dbReference>
<organism evidence="2">
    <name type="scientific">Glycine max</name>
    <name type="common">Soybean</name>
    <name type="synonym">Glycine hispida</name>
    <dbReference type="NCBI Taxonomy" id="3847"/>
    <lineage>
        <taxon>Eukaryota</taxon>
        <taxon>Viridiplantae</taxon>
        <taxon>Streptophyta</taxon>
        <taxon>Embryophyta</taxon>
        <taxon>Tracheophyta</taxon>
        <taxon>Spermatophyta</taxon>
        <taxon>Magnoliopsida</taxon>
        <taxon>eudicotyledons</taxon>
        <taxon>Gunneridae</taxon>
        <taxon>Pentapetalae</taxon>
        <taxon>rosids</taxon>
        <taxon>fabids</taxon>
        <taxon>Fabales</taxon>
        <taxon>Fabaceae</taxon>
        <taxon>Papilionoideae</taxon>
        <taxon>50 kb inversion clade</taxon>
        <taxon>NPAAA clade</taxon>
        <taxon>indigoferoid/millettioid clade</taxon>
        <taxon>Phaseoleae</taxon>
        <taxon>Glycine</taxon>
        <taxon>Glycine subgen. Soja</taxon>
    </lineage>
</organism>
<evidence type="ECO:0000313" key="2">
    <source>
        <dbReference type="EnsemblPlants" id="KRH33648"/>
    </source>
</evidence>
<evidence type="ECO:0000313" key="1">
    <source>
        <dbReference type="EMBL" id="KRH33648.1"/>
    </source>
</evidence>
<dbReference type="PaxDb" id="3847-GLYMA10G27831.1"/>
<dbReference type="SMR" id="K7LJA0"/>
<protein>
    <submittedName>
        <fullName evidence="1 2">Uncharacterized protein</fullName>
    </submittedName>
</protein>
<reference evidence="1 2" key="1">
    <citation type="journal article" date="2010" name="Nature">
        <title>Genome sequence of the palaeopolyploid soybean.</title>
        <authorList>
            <person name="Schmutz J."/>
            <person name="Cannon S.B."/>
            <person name="Schlueter J."/>
            <person name="Ma J."/>
            <person name="Mitros T."/>
            <person name="Nelson W."/>
            <person name="Hyten D.L."/>
            <person name="Song Q."/>
            <person name="Thelen J.J."/>
            <person name="Cheng J."/>
            <person name="Xu D."/>
            <person name="Hellsten U."/>
            <person name="May G.D."/>
            <person name="Yu Y."/>
            <person name="Sakurai T."/>
            <person name="Umezawa T."/>
            <person name="Bhattacharyya M.K."/>
            <person name="Sandhu D."/>
            <person name="Valliyodan B."/>
            <person name="Lindquist E."/>
            <person name="Peto M."/>
            <person name="Grant D."/>
            <person name="Shu S."/>
            <person name="Goodstein D."/>
            <person name="Barry K."/>
            <person name="Futrell-Griggs M."/>
            <person name="Abernathy B."/>
            <person name="Du J."/>
            <person name="Tian Z."/>
            <person name="Zhu L."/>
            <person name="Gill N."/>
            <person name="Joshi T."/>
            <person name="Libault M."/>
            <person name="Sethuraman A."/>
            <person name="Zhang X.-C."/>
            <person name="Shinozaki K."/>
            <person name="Nguyen H.T."/>
            <person name="Wing R.A."/>
            <person name="Cregan P."/>
            <person name="Specht J."/>
            <person name="Grimwood J."/>
            <person name="Rokhsar D."/>
            <person name="Stacey G."/>
            <person name="Shoemaker R.C."/>
            <person name="Jackson S.A."/>
        </authorList>
    </citation>
    <scope>NUCLEOTIDE SEQUENCE [LARGE SCALE GENOMIC DNA]</scope>
    <source>
        <strain evidence="2">cv. Williams 82</strain>
        <tissue evidence="1">Callus</tissue>
    </source>
</reference>
<sequence>MSEVVRMLEGERLAERWEEWQYVEVNTRQHYARLQRRMKWEGKGGKQLISDESKAIWMNLGYPTQLSSCYLWLTLFEFVQLLNLYATTKQWIIYAEDVPP</sequence>
<reference evidence="1" key="3">
    <citation type="submission" date="2018-07" db="EMBL/GenBank/DDBJ databases">
        <title>WGS assembly of Glycine max.</title>
        <authorList>
            <person name="Schmutz J."/>
            <person name="Cannon S."/>
            <person name="Schlueter J."/>
            <person name="Ma J."/>
            <person name="Mitros T."/>
            <person name="Nelson W."/>
            <person name="Hyten D."/>
            <person name="Song Q."/>
            <person name="Thelen J."/>
            <person name="Cheng J."/>
            <person name="Xu D."/>
            <person name="Hellsten U."/>
            <person name="May G."/>
            <person name="Yu Y."/>
            <person name="Sakurai T."/>
            <person name="Umezawa T."/>
            <person name="Bhattacharyya M."/>
            <person name="Sandhu D."/>
            <person name="Valliyodan B."/>
            <person name="Lindquist E."/>
            <person name="Peto M."/>
            <person name="Grant D."/>
            <person name="Shu S."/>
            <person name="Goodstein D."/>
            <person name="Barry K."/>
            <person name="Futrell-Griggs M."/>
            <person name="Abernathy B."/>
            <person name="Du J."/>
            <person name="Tian Z."/>
            <person name="Zhu L."/>
            <person name="Gill N."/>
            <person name="Joshi T."/>
            <person name="Libault M."/>
            <person name="Sethuraman A."/>
            <person name="Zhang X."/>
            <person name="Shinozaki K."/>
            <person name="Nguyen H."/>
            <person name="Wing R."/>
            <person name="Cregan P."/>
            <person name="Specht J."/>
            <person name="Grimwood J."/>
            <person name="Rokhsar D."/>
            <person name="Stacey G."/>
            <person name="Shoemaker R."/>
            <person name="Jackson S."/>
        </authorList>
    </citation>
    <scope>NUCLEOTIDE SEQUENCE</scope>
    <source>
        <tissue evidence="1">Callus</tissue>
    </source>
</reference>
<name>K7LJA0_SOYBN</name>
<dbReference type="InParanoid" id="K7LJA0"/>
<dbReference type="Gramene" id="KRH33648">
    <property type="protein sequence ID" value="KRH33648"/>
    <property type="gene ID" value="GLYMA_10G138000"/>
</dbReference>
<gene>
    <name evidence="1" type="ORF">GLYMA_10G138000</name>
</gene>
<dbReference type="AlphaFoldDB" id="K7LJA0"/>
<evidence type="ECO:0000313" key="3">
    <source>
        <dbReference type="Proteomes" id="UP000008827"/>
    </source>
</evidence>
<proteinExistence type="predicted"/>
<dbReference type="EnsemblPlants" id="KRH33648">
    <property type="protein sequence ID" value="KRH33648"/>
    <property type="gene ID" value="GLYMA_10G138000"/>
</dbReference>
<reference evidence="2" key="2">
    <citation type="submission" date="2018-02" db="UniProtKB">
        <authorList>
            <consortium name="EnsemblPlants"/>
        </authorList>
    </citation>
    <scope>IDENTIFICATION</scope>
    <source>
        <strain evidence="2">Williams 82</strain>
    </source>
</reference>
<dbReference type="HOGENOM" id="CLU_2311192_0_0_1"/>